<name>A0AA38LCC1_TAXCH</name>
<comment type="caution">
    <text evidence="1">The sequence shown here is derived from an EMBL/GenBank/DDBJ whole genome shotgun (WGS) entry which is preliminary data.</text>
</comment>
<feature type="non-terminal residue" evidence="1">
    <location>
        <position position="1"/>
    </location>
</feature>
<accession>A0AA38LCC1</accession>
<dbReference type="EMBL" id="JAHRHJ020000005">
    <property type="protein sequence ID" value="KAH9315397.1"/>
    <property type="molecule type" value="Genomic_DNA"/>
</dbReference>
<gene>
    <name evidence="1" type="ORF">KI387_024024</name>
</gene>
<organism evidence="1 2">
    <name type="scientific">Taxus chinensis</name>
    <name type="common">Chinese yew</name>
    <name type="synonym">Taxus wallichiana var. chinensis</name>
    <dbReference type="NCBI Taxonomy" id="29808"/>
    <lineage>
        <taxon>Eukaryota</taxon>
        <taxon>Viridiplantae</taxon>
        <taxon>Streptophyta</taxon>
        <taxon>Embryophyta</taxon>
        <taxon>Tracheophyta</taxon>
        <taxon>Spermatophyta</taxon>
        <taxon>Pinopsida</taxon>
        <taxon>Pinidae</taxon>
        <taxon>Conifers II</taxon>
        <taxon>Cupressales</taxon>
        <taxon>Taxaceae</taxon>
        <taxon>Taxus</taxon>
    </lineage>
</organism>
<evidence type="ECO:0000313" key="2">
    <source>
        <dbReference type="Proteomes" id="UP000824469"/>
    </source>
</evidence>
<reference evidence="1 2" key="1">
    <citation type="journal article" date="2021" name="Nat. Plants">
        <title>The Taxus genome provides insights into paclitaxel biosynthesis.</title>
        <authorList>
            <person name="Xiong X."/>
            <person name="Gou J."/>
            <person name="Liao Q."/>
            <person name="Li Y."/>
            <person name="Zhou Q."/>
            <person name="Bi G."/>
            <person name="Li C."/>
            <person name="Du R."/>
            <person name="Wang X."/>
            <person name="Sun T."/>
            <person name="Guo L."/>
            <person name="Liang H."/>
            <person name="Lu P."/>
            <person name="Wu Y."/>
            <person name="Zhang Z."/>
            <person name="Ro D.K."/>
            <person name="Shang Y."/>
            <person name="Huang S."/>
            <person name="Yan J."/>
        </authorList>
    </citation>
    <scope>NUCLEOTIDE SEQUENCE [LARGE SCALE GENOMIC DNA]</scope>
    <source>
        <strain evidence="1">Ta-2019</strain>
    </source>
</reference>
<evidence type="ECO:0000313" key="1">
    <source>
        <dbReference type="EMBL" id="KAH9315397.1"/>
    </source>
</evidence>
<dbReference type="Proteomes" id="UP000824469">
    <property type="component" value="Unassembled WGS sequence"/>
</dbReference>
<keyword evidence="2" id="KW-1185">Reference proteome</keyword>
<proteinExistence type="predicted"/>
<protein>
    <submittedName>
        <fullName evidence="1">Uncharacterized protein</fullName>
    </submittedName>
</protein>
<sequence>YEVVFGVDVEGTVEVTGATEVEDVALIMGIGPNSEITGGKVDVGSTDPDGADVGVGVRVEGIDTGMSYIN</sequence>
<dbReference type="AlphaFoldDB" id="A0AA38LCC1"/>